<dbReference type="AlphaFoldDB" id="A0A0L7KSJ9"/>
<organism evidence="1 2">
    <name type="scientific">Operophtera brumata</name>
    <name type="common">Winter moth</name>
    <name type="synonym">Phalaena brumata</name>
    <dbReference type="NCBI Taxonomy" id="104452"/>
    <lineage>
        <taxon>Eukaryota</taxon>
        <taxon>Metazoa</taxon>
        <taxon>Ecdysozoa</taxon>
        <taxon>Arthropoda</taxon>
        <taxon>Hexapoda</taxon>
        <taxon>Insecta</taxon>
        <taxon>Pterygota</taxon>
        <taxon>Neoptera</taxon>
        <taxon>Endopterygota</taxon>
        <taxon>Lepidoptera</taxon>
        <taxon>Glossata</taxon>
        <taxon>Ditrysia</taxon>
        <taxon>Geometroidea</taxon>
        <taxon>Geometridae</taxon>
        <taxon>Larentiinae</taxon>
        <taxon>Operophtera</taxon>
    </lineage>
</organism>
<evidence type="ECO:0000313" key="2">
    <source>
        <dbReference type="Proteomes" id="UP000037510"/>
    </source>
</evidence>
<keyword evidence="1" id="KW-0687">Ribonucleoprotein</keyword>
<keyword evidence="1" id="KW-0689">Ribosomal protein</keyword>
<gene>
    <name evidence="1" type="ORF">OBRU01_21528</name>
</gene>
<sequence>MDDLADAKAAYKSGEIQEEGMPVTIEQIKLKLKETTTRNRQPQNVQNMFSSLRMIERVVKKQLKEGQISESLAAKFHWQKL</sequence>
<comment type="caution">
    <text evidence="1">The sequence shown here is derived from an EMBL/GenBank/DDBJ whole genome shotgun (WGS) entry which is preliminary data.</text>
</comment>
<keyword evidence="2" id="KW-1185">Reference proteome</keyword>
<name>A0A0L7KSJ9_OPEBR</name>
<dbReference type="Proteomes" id="UP000037510">
    <property type="component" value="Unassembled WGS sequence"/>
</dbReference>
<dbReference type="EMBL" id="JTDY01006157">
    <property type="protein sequence ID" value="KOB66238.1"/>
    <property type="molecule type" value="Genomic_DNA"/>
</dbReference>
<dbReference type="GO" id="GO:0005840">
    <property type="term" value="C:ribosome"/>
    <property type="evidence" value="ECO:0007669"/>
    <property type="project" value="UniProtKB-KW"/>
</dbReference>
<proteinExistence type="predicted"/>
<protein>
    <submittedName>
        <fullName evidence="1">50S ribosomal protein L10</fullName>
    </submittedName>
</protein>
<reference evidence="1 2" key="1">
    <citation type="journal article" date="2015" name="Genome Biol. Evol.">
        <title>The genome of winter moth (Operophtera brumata) provides a genomic perspective on sexual dimorphism and phenology.</title>
        <authorList>
            <person name="Derks M.F."/>
            <person name="Smit S."/>
            <person name="Salis L."/>
            <person name="Schijlen E."/>
            <person name="Bossers A."/>
            <person name="Mateman C."/>
            <person name="Pijl A.S."/>
            <person name="de Ridder D."/>
            <person name="Groenen M.A."/>
            <person name="Visser M.E."/>
            <person name="Megens H.J."/>
        </authorList>
    </citation>
    <scope>NUCLEOTIDE SEQUENCE [LARGE SCALE GENOMIC DNA]</scope>
    <source>
        <strain evidence="1">WM2013NL</strain>
        <tissue evidence="1">Head and thorax</tissue>
    </source>
</reference>
<evidence type="ECO:0000313" key="1">
    <source>
        <dbReference type="EMBL" id="KOB66238.1"/>
    </source>
</evidence>
<accession>A0A0L7KSJ9</accession>